<dbReference type="PANTHER" id="PTHR43201">
    <property type="entry name" value="ACYL-COA SYNTHETASE"/>
    <property type="match status" value="1"/>
</dbReference>
<dbReference type="InterPro" id="IPR020845">
    <property type="entry name" value="AMP-binding_CS"/>
</dbReference>
<dbReference type="InterPro" id="IPR000873">
    <property type="entry name" value="AMP-dep_synth/lig_dom"/>
</dbReference>
<reference evidence="4 5" key="1">
    <citation type="submission" date="2022-01" db="EMBL/GenBank/DDBJ databases">
        <title>Whole genome-based taxonomy of the Shewanellaceae.</title>
        <authorList>
            <person name="Martin-Rodriguez A.J."/>
        </authorList>
    </citation>
    <scope>NUCLEOTIDE SEQUENCE [LARGE SCALE GENOMIC DNA]</scope>
    <source>
        <strain evidence="4 5">DSM 17177</strain>
    </source>
</reference>
<evidence type="ECO:0000256" key="2">
    <source>
        <dbReference type="ARBA" id="ARBA00022598"/>
    </source>
</evidence>
<feature type="domain" description="AMP-dependent synthetase/ligase" evidence="3">
    <location>
        <begin position="13"/>
        <end position="335"/>
    </location>
</feature>
<dbReference type="Pfam" id="PF00501">
    <property type="entry name" value="AMP-binding"/>
    <property type="match status" value="1"/>
</dbReference>
<dbReference type="Gene3D" id="3.40.50.12780">
    <property type="entry name" value="N-terminal domain of ligase-like"/>
    <property type="match status" value="1"/>
</dbReference>
<dbReference type="SUPFAM" id="SSF56801">
    <property type="entry name" value="Acetyl-CoA synthetase-like"/>
    <property type="match status" value="1"/>
</dbReference>
<organism evidence="4 5">
    <name type="scientific">Shewanella surugensis</name>
    <dbReference type="NCBI Taxonomy" id="212020"/>
    <lineage>
        <taxon>Bacteria</taxon>
        <taxon>Pseudomonadati</taxon>
        <taxon>Pseudomonadota</taxon>
        <taxon>Gammaproteobacteria</taxon>
        <taxon>Alteromonadales</taxon>
        <taxon>Shewanellaceae</taxon>
        <taxon>Shewanella</taxon>
    </lineage>
</organism>
<name>A0ABT0LB07_9GAMM</name>
<protein>
    <submittedName>
        <fullName evidence="4">AMP-binding protein</fullName>
    </submittedName>
</protein>
<dbReference type="Pfam" id="PF23562">
    <property type="entry name" value="AMP-binding_C_3"/>
    <property type="match status" value="1"/>
</dbReference>
<comment type="similarity">
    <text evidence="1">Belongs to the ATP-dependent AMP-binding enzyme family.</text>
</comment>
<sequence length="487" mass="53939">MTSITHKLRQIGKQLPLEQPALINDKESLSYNQLANRISKISYWITSSKINVIGLHIQNSIDWVVIDLACQEAGIICVPLPTFFSQEQLIHSIQKTGIDILFTENANIQSHFINSHQQISPIGLTATLYTLLLNTNINVSFPKGTQKVTFTSGSTGTPKGVCLSMEHQWQVADSLASTTPLSQTRHLCLLPLSTLLENIAGVYAPLLNSGSIYLSDDNTRGMGQSSQLDVNTFLAHLYDQAPNSIIIIPQLLSVLIQACQQGWQAPSSLHFIAVGGAKISADLITQAQAYGLPVYQGYGLSECGSVISLNTPNANQPYSVGKTLSHCRITIENNEIIIEGACHLGYLHHPSTWYPKKIFTGDTGYFTDGYLTINGRLKNTLITSFGRNISPEWVESELTVSIITQCMVVGDGQPYLSALISTAKHTSHSQIQTWINHVNQKMPDYAQIHSWIRINESAWRPLSTPNGRLHRPSVSQRFKLEIQNFYR</sequence>
<dbReference type="Proteomes" id="UP001203423">
    <property type="component" value="Unassembled WGS sequence"/>
</dbReference>
<evidence type="ECO:0000259" key="3">
    <source>
        <dbReference type="Pfam" id="PF00501"/>
    </source>
</evidence>
<dbReference type="PROSITE" id="PS00455">
    <property type="entry name" value="AMP_BINDING"/>
    <property type="match status" value="1"/>
</dbReference>
<gene>
    <name evidence="4" type="ORF">L2764_07695</name>
</gene>
<evidence type="ECO:0000256" key="1">
    <source>
        <dbReference type="ARBA" id="ARBA00006432"/>
    </source>
</evidence>
<keyword evidence="2" id="KW-0436">Ligase</keyword>
<dbReference type="InterPro" id="IPR042099">
    <property type="entry name" value="ANL_N_sf"/>
</dbReference>
<dbReference type="EMBL" id="JAKIKS010000022">
    <property type="protein sequence ID" value="MCL1124356.1"/>
    <property type="molecule type" value="Genomic_DNA"/>
</dbReference>
<keyword evidence="5" id="KW-1185">Reference proteome</keyword>
<comment type="caution">
    <text evidence="4">The sequence shown here is derived from an EMBL/GenBank/DDBJ whole genome shotgun (WGS) entry which is preliminary data.</text>
</comment>
<evidence type="ECO:0000313" key="5">
    <source>
        <dbReference type="Proteomes" id="UP001203423"/>
    </source>
</evidence>
<evidence type="ECO:0000313" key="4">
    <source>
        <dbReference type="EMBL" id="MCL1124356.1"/>
    </source>
</evidence>
<dbReference type="RefSeq" id="WP_248939638.1">
    <property type="nucleotide sequence ID" value="NZ_JAKIKS010000022.1"/>
</dbReference>
<proteinExistence type="inferred from homology"/>
<dbReference type="PANTHER" id="PTHR43201:SF5">
    <property type="entry name" value="MEDIUM-CHAIN ACYL-COA LIGASE ACSF2, MITOCHONDRIAL"/>
    <property type="match status" value="1"/>
</dbReference>
<accession>A0ABT0LB07</accession>